<dbReference type="VEuPathDB" id="FungiDB:PV07_08831"/>
<name>A0A0D2C5C0_9EURO</name>
<evidence type="ECO:0000256" key="1">
    <source>
        <dbReference type="ARBA" id="ARBA00005466"/>
    </source>
</evidence>
<keyword evidence="4" id="KW-0560">Oxidoreductase</keyword>
<evidence type="ECO:0000313" key="7">
    <source>
        <dbReference type="Proteomes" id="UP000054466"/>
    </source>
</evidence>
<dbReference type="InterPro" id="IPR050416">
    <property type="entry name" value="FAD-linked_Oxidoreductase"/>
</dbReference>
<evidence type="ECO:0000313" key="6">
    <source>
        <dbReference type="EMBL" id="KIW25670.1"/>
    </source>
</evidence>
<protein>
    <recommendedName>
        <fullName evidence="5">FAD-binding PCMH-type domain-containing protein</fullName>
    </recommendedName>
</protein>
<dbReference type="SUPFAM" id="SSF56176">
    <property type="entry name" value="FAD-binding/transporter-associated domain-like"/>
    <property type="match status" value="1"/>
</dbReference>
<proteinExistence type="inferred from homology"/>
<keyword evidence="3" id="KW-0274">FAD</keyword>
<dbReference type="PANTHER" id="PTHR42973">
    <property type="entry name" value="BINDING OXIDOREDUCTASE, PUTATIVE (AFU_ORTHOLOGUE AFUA_1G17690)-RELATED"/>
    <property type="match status" value="1"/>
</dbReference>
<dbReference type="PROSITE" id="PS51387">
    <property type="entry name" value="FAD_PCMH"/>
    <property type="match status" value="1"/>
</dbReference>
<keyword evidence="2" id="KW-0285">Flavoprotein</keyword>
<organism evidence="6 7">
    <name type="scientific">Cladophialophora immunda</name>
    <dbReference type="NCBI Taxonomy" id="569365"/>
    <lineage>
        <taxon>Eukaryota</taxon>
        <taxon>Fungi</taxon>
        <taxon>Dikarya</taxon>
        <taxon>Ascomycota</taxon>
        <taxon>Pezizomycotina</taxon>
        <taxon>Eurotiomycetes</taxon>
        <taxon>Chaetothyriomycetidae</taxon>
        <taxon>Chaetothyriales</taxon>
        <taxon>Herpotrichiellaceae</taxon>
        <taxon>Cladophialophora</taxon>
    </lineage>
</organism>
<dbReference type="Pfam" id="PF01565">
    <property type="entry name" value="FAD_binding_4"/>
    <property type="match status" value="1"/>
</dbReference>
<feature type="domain" description="FAD-binding PCMH-type" evidence="5">
    <location>
        <begin position="71"/>
        <end position="242"/>
    </location>
</feature>
<accession>A0A0D2C5C0</accession>
<dbReference type="HOGENOM" id="CLU_018354_1_2_1"/>
<keyword evidence="7" id="KW-1185">Reference proteome</keyword>
<dbReference type="PANTHER" id="PTHR42973:SF34">
    <property type="entry name" value="FAD BINDING DOMAIN PROTEIN (AFU_ORTHOLOGUE AFUA_3G02770)"/>
    <property type="match status" value="1"/>
</dbReference>
<dbReference type="InterPro" id="IPR006094">
    <property type="entry name" value="Oxid_FAD_bind_N"/>
</dbReference>
<dbReference type="InterPro" id="IPR016169">
    <property type="entry name" value="FAD-bd_PCMH_sub2"/>
</dbReference>
<reference evidence="6 7" key="1">
    <citation type="submission" date="2015-01" db="EMBL/GenBank/DDBJ databases">
        <title>The Genome Sequence of Cladophialophora immunda CBS83496.</title>
        <authorList>
            <consortium name="The Broad Institute Genomics Platform"/>
            <person name="Cuomo C."/>
            <person name="de Hoog S."/>
            <person name="Gorbushina A."/>
            <person name="Stielow B."/>
            <person name="Teixiera M."/>
            <person name="Abouelleil A."/>
            <person name="Chapman S.B."/>
            <person name="Priest M."/>
            <person name="Young S.K."/>
            <person name="Wortman J."/>
            <person name="Nusbaum C."/>
            <person name="Birren B."/>
        </authorList>
    </citation>
    <scope>NUCLEOTIDE SEQUENCE [LARGE SCALE GENOMIC DNA]</scope>
    <source>
        <strain evidence="6 7">CBS 83496</strain>
    </source>
</reference>
<gene>
    <name evidence="6" type="ORF">PV07_08831</name>
</gene>
<evidence type="ECO:0000259" key="5">
    <source>
        <dbReference type="PROSITE" id="PS51387"/>
    </source>
</evidence>
<dbReference type="STRING" id="569365.A0A0D2C5C0"/>
<dbReference type="Gene3D" id="3.30.465.10">
    <property type="match status" value="1"/>
</dbReference>
<evidence type="ECO:0000256" key="3">
    <source>
        <dbReference type="ARBA" id="ARBA00022827"/>
    </source>
</evidence>
<dbReference type="GeneID" id="27348025"/>
<dbReference type="GO" id="GO:0071949">
    <property type="term" value="F:FAD binding"/>
    <property type="evidence" value="ECO:0007669"/>
    <property type="project" value="InterPro"/>
</dbReference>
<dbReference type="Proteomes" id="UP000054466">
    <property type="component" value="Unassembled WGS sequence"/>
</dbReference>
<dbReference type="OrthoDB" id="4154786at2759"/>
<evidence type="ECO:0000256" key="4">
    <source>
        <dbReference type="ARBA" id="ARBA00023002"/>
    </source>
</evidence>
<sequence>MSSPQRANEAQQVVTACAGPSQRAVAVQMTPVKSVADACLLLSLICPSQMHQPGTPGYEHARASFWNQTQAEAVPAGIFQPETAAQVSLAIVVCRHTSCPFAVKSGGHGKWCGESSINGGLLIDLARMKQIQLSKHQSTVAVGPGNRWSDVYAALEPLGITVVGGRASGVGVGGFLLGGGISWYSNLYGWGCDNVRSYEVVLRDGTIVTASKDSHRDLYKCLRGGAGNFGVVTSFELETYPYTGMWGGRKAFEYQHGQAAMQAFIDTGLISDGEDPKSFFILGLATTDEKAWVWGASLAYCDAVHTSPVCFKAIDAIPSVADDCALRDQTECVARMQESYPPWLQHCLWAFATQVDLPTLQICCRIWQEEMQSLVDQLDWFKPVLAIQYTTEAVVEGAARNGGNILGLSSTRPFIMYNAEPRWRHARDNLRVSKAIDKAFERMHAEAQRRGTSHEYRYSNYASEYQDPLRSYGPDANEILRDVSRRYDPDSVFQTLRTSGFNLSGAPRGDLRRE</sequence>
<dbReference type="RefSeq" id="XP_016245886.1">
    <property type="nucleotide sequence ID" value="XM_016396030.1"/>
</dbReference>
<dbReference type="AlphaFoldDB" id="A0A0D2C5C0"/>
<dbReference type="InterPro" id="IPR016166">
    <property type="entry name" value="FAD-bd_PCMH"/>
</dbReference>
<dbReference type="GO" id="GO:0016491">
    <property type="term" value="F:oxidoreductase activity"/>
    <property type="evidence" value="ECO:0007669"/>
    <property type="project" value="UniProtKB-KW"/>
</dbReference>
<dbReference type="EMBL" id="KN847044">
    <property type="protein sequence ID" value="KIW25670.1"/>
    <property type="molecule type" value="Genomic_DNA"/>
</dbReference>
<comment type="similarity">
    <text evidence="1">Belongs to the oxygen-dependent FAD-linked oxidoreductase family.</text>
</comment>
<evidence type="ECO:0000256" key="2">
    <source>
        <dbReference type="ARBA" id="ARBA00022630"/>
    </source>
</evidence>
<dbReference type="InterPro" id="IPR036318">
    <property type="entry name" value="FAD-bd_PCMH-like_sf"/>
</dbReference>